<protein>
    <submittedName>
        <fullName evidence="5">Long-chain acyl-CoA synthetase</fullName>
    </submittedName>
</protein>
<keyword evidence="1" id="KW-0436">Ligase</keyword>
<gene>
    <name evidence="5" type="ORF">EDC39_11718</name>
</gene>
<dbReference type="InterPro" id="IPR042099">
    <property type="entry name" value="ANL_N_sf"/>
</dbReference>
<dbReference type="Pfam" id="PF23562">
    <property type="entry name" value="AMP-binding_C_3"/>
    <property type="match status" value="1"/>
</dbReference>
<dbReference type="EMBL" id="VNIB01000017">
    <property type="protein sequence ID" value="TYO95761.1"/>
    <property type="molecule type" value="Genomic_DNA"/>
</dbReference>
<dbReference type="OrthoDB" id="9799237at2"/>
<evidence type="ECO:0000256" key="2">
    <source>
        <dbReference type="ARBA" id="ARBA00022832"/>
    </source>
</evidence>
<dbReference type="Proteomes" id="UP000324159">
    <property type="component" value="Unassembled WGS sequence"/>
</dbReference>
<proteinExistence type="predicted"/>
<dbReference type="AlphaFoldDB" id="A0A5D3WGB6"/>
<dbReference type="Pfam" id="PF00501">
    <property type="entry name" value="AMP-binding"/>
    <property type="match status" value="1"/>
</dbReference>
<evidence type="ECO:0000259" key="4">
    <source>
        <dbReference type="Pfam" id="PF00501"/>
    </source>
</evidence>
<accession>A0A5D3WGB6</accession>
<keyword evidence="2" id="KW-0276">Fatty acid metabolism</keyword>
<dbReference type="Gene3D" id="3.40.50.12780">
    <property type="entry name" value="N-terminal domain of ligase-like"/>
    <property type="match status" value="1"/>
</dbReference>
<dbReference type="PANTHER" id="PTHR43272">
    <property type="entry name" value="LONG-CHAIN-FATTY-ACID--COA LIGASE"/>
    <property type="match status" value="1"/>
</dbReference>
<dbReference type="GO" id="GO:0004467">
    <property type="term" value="F:long-chain fatty acid-CoA ligase activity"/>
    <property type="evidence" value="ECO:0007669"/>
    <property type="project" value="TreeGrafter"/>
</dbReference>
<keyword evidence="3" id="KW-0443">Lipid metabolism</keyword>
<keyword evidence="6" id="KW-1185">Reference proteome</keyword>
<evidence type="ECO:0000313" key="5">
    <source>
        <dbReference type="EMBL" id="TYO95761.1"/>
    </source>
</evidence>
<sequence length="650" mass="73053">MKVEYADVKRYDTFPKLLAYNAANWPDEIALREKEFGIWNAFTWADYQKMVRRFALGMHKLGIGQGDAVGIIGDNRPEWVAGEIASHALRAMIFGIYQDSLNEEVAYLINYAGAKIIIAEDEEQVDKVLEITEQCPCVKHIVYCDPRGMRKYDDPRLLSHTELMRLGDELDAEQPGLYDELVAAGRAEDVAILCPTSGTTSNPKLAMLQCGPMLEHCFDYLQNDPKYPTDNYVSVLPLPWIMEQVYAVAQALISRQIVNFVEEPETMMSDLREIGPNFVLLAPRVWESIAADVKARMMDATPFKQRMFNLGMRLAEKAAREGKGQSKLAYWLLFRALKDRLGFSNLRSAATGGAALGPDTFKFFLAMGVPLRQLYGQTELGGAYTIHQADDVDFDTVGVPFSTAEVRIDNPDANGVGEVVARTRGMFLGYYKNEKATEETLEDGWMHTGDAGYFKKENGHLVVIDRISDLAETSTGSRFSPQFIENKLKFSPFIAEAVIQGDGRPYLAAIICIRYEIVAKWAEQRGIAFTNYINLSAQPQVYDLVRKEVEQVNATLPEAQRIRKFLLLYKQLDADDGELTRTRKVRRGVIREKYADIINAIYSDLETVHIDTMITFQDGTKSRVQTDVRVVDLGRDGDAGSVDGRLKSAV</sequence>
<dbReference type="PROSITE" id="PS00455">
    <property type="entry name" value="AMP_BINDING"/>
    <property type="match status" value="1"/>
</dbReference>
<dbReference type="CDD" id="cd17641">
    <property type="entry name" value="LC_FACS_bac1"/>
    <property type="match status" value="1"/>
</dbReference>
<comment type="caution">
    <text evidence="5">The sequence shown here is derived from an EMBL/GenBank/DDBJ whole genome shotgun (WGS) entry which is preliminary data.</text>
</comment>
<dbReference type="RefSeq" id="WP_148897019.1">
    <property type="nucleotide sequence ID" value="NZ_VNIB01000017.1"/>
</dbReference>
<reference evidence="5 6" key="1">
    <citation type="submission" date="2019-07" db="EMBL/GenBank/DDBJ databases">
        <title>Genomic Encyclopedia of Type Strains, Phase IV (KMG-IV): sequencing the most valuable type-strain genomes for metagenomic binning, comparative biology and taxonomic classification.</title>
        <authorList>
            <person name="Goeker M."/>
        </authorList>
    </citation>
    <scope>NUCLEOTIDE SEQUENCE [LARGE SCALE GENOMIC DNA]</scope>
    <source>
        <strain evidence="5 6">SS015</strain>
    </source>
</reference>
<dbReference type="PANTHER" id="PTHR43272:SF32">
    <property type="entry name" value="AMP-DEPENDENT SYNTHETASE_LIGASE DOMAIN-CONTAINING PROTEIN"/>
    <property type="match status" value="1"/>
</dbReference>
<organism evidence="5 6">
    <name type="scientific">Geothermobacter ehrlichii</name>
    <dbReference type="NCBI Taxonomy" id="213224"/>
    <lineage>
        <taxon>Bacteria</taxon>
        <taxon>Pseudomonadati</taxon>
        <taxon>Thermodesulfobacteriota</taxon>
        <taxon>Desulfuromonadia</taxon>
        <taxon>Desulfuromonadales</taxon>
        <taxon>Geothermobacteraceae</taxon>
        <taxon>Geothermobacter</taxon>
    </lineage>
</organism>
<dbReference type="InterPro" id="IPR020845">
    <property type="entry name" value="AMP-binding_CS"/>
</dbReference>
<evidence type="ECO:0000256" key="1">
    <source>
        <dbReference type="ARBA" id="ARBA00022598"/>
    </source>
</evidence>
<dbReference type="InterPro" id="IPR000873">
    <property type="entry name" value="AMP-dep_synth/lig_dom"/>
</dbReference>
<evidence type="ECO:0000313" key="6">
    <source>
        <dbReference type="Proteomes" id="UP000324159"/>
    </source>
</evidence>
<dbReference type="GO" id="GO:0016020">
    <property type="term" value="C:membrane"/>
    <property type="evidence" value="ECO:0007669"/>
    <property type="project" value="TreeGrafter"/>
</dbReference>
<dbReference type="SUPFAM" id="SSF56801">
    <property type="entry name" value="Acetyl-CoA synthetase-like"/>
    <property type="match status" value="1"/>
</dbReference>
<feature type="domain" description="AMP-dependent synthetase/ligase" evidence="4">
    <location>
        <begin position="20"/>
        <end position="431"/>
    </location>
</feature>
<name>A0A5D3WGB6_9BACT</name>
<evidence type="ECO:0000256" key="3">
    <source>
        <dbReference type="ARBA" id="ARBA00023098"/>
    </source>
</evidence>